<sequence length="97" mass="10223">MLRPGAFRASTVASTGPSAGECDSVRLSEFRRAVAAEFGEAYGNALTRDLVLGELDDLTSDQALDAGVPARAVWLALCRANDVPEARRHGVGLRPPS</sequence>
<accession>A0A4R8VAB1</accession>
<dbReference type="EMBL" id="SOFI01000003">
    <property type="protein sequence ID" value="TFB79020.1"/>
    <property type="molecule type" value="Genomic_DNA"/>
</dbReference>
<dbReference type="Pfam" id="PF11248">
    <property type="entry name" value="DUF3046"/>
    <property type="match status" value="1"/>
</dbReference>
<dbReference type="Proteomes" id="UP000298488">
    <property type="component" value="Unassembled WGS sequence"/>
</dbReference>
<proteinExistence type="predicted"/>
<name>A0A4R8VAB1_9MICO</name>
<comment type="caution">
    <text evidence="1">The sequence shown here is derived from an EMBL/GenBank/DDBJ whole genome shotgun (WGS) entry which is preliminary data.</text>
</comment>
<keyword evidence="2" id="KW-1185">Reference proteome</keyword>
<organism evidence="1 2">
    <name type="scientific">Terrimesophilobacter mesophilus</name>
    <dbReference type="NCBI Taxonomy" id="433647"/>
    <lineage>
        <taxon>Bacteria</taxon>
        <taxon>Bacillati</taxon>
        <taxon>Actinomycetota</taxon>
        <taxon>Actinomycetes</taxon>
        <taxon>Micrococcales</taxon>
        <taxon>Microbacteriaceae</taxon>
        <taxon>Terrimesophilobacter</taxon>
    </lineage>
</organism>
<protein>
    <submittedName>
        <fullName evidence="1">DUF3046 domain-containing protein</fullName>
    </submittedName>
</protein>
<reference evidence="1 2" key="1">
    <citation type="submission" date="2019-03" db="EMBL/GenBank/DDBJ databases">
        <title>Genomics of glacier-inhabiting Cryobacterium strains.</title>
        <authorList>
            <person name="Liu Q."/>
            <person name="Xin Y.-H."/>
        </authorList>
    </citation>
    <scope>NUCLEOTIDE SEQUENCE [LARGE SCALE GENOMIC DNA]</scope>
    <source>
        <strain evidence="1 2">CGMCC 1.10440</strain>
    </source>
</reference>
<gene>
    <name evidence="1" type="ORF">E3N84_02445</name>
</gene>
<dbReference type="RefSeq" id="WP_104094901.1">
    <property type="nucleotide sequence ID" value="NZ_JACHBP010000001.1"/>
</dbReference>
<dbReference type="OrthoDB" id="3215033at2"/>
<evidence type="ECO:0000313" key="2">
    <source>
        <dbReference type="Proteomes" id="UP000298488"/>
    </source>
</evidence>
<evidence type="ECO:0000313" key="1">
    <source>
        <dbReference type="EMBL" id="TFB79020.1"/>
    </source>
</evidence>
<dbReference type="AlphaFoldDB" id="A0A4R8VAB1"/>
<dbReference type="InterPro" id="IPR021408">
    <property type="entry name" value="DUF3046"/>
</dbReference>